<accession>A0AAD0BTE2</accession>
<protein>
    <submittedName>
        <fullName evidence="2">Uncharacterized protein</fullName>
    </submittedName>
</protein>
<feature type="region of interest" description="Disordered" evidence="1">
    <location>
        <begin position="204"/>
        <end position="230"/>
    </location>
</feature>
<dbReference type="RefSeq" id="WP_101765513.1">
    <property type="nucleotide sequence ID" value="NZ_CP025298.1"/>
</dbReference>
<proteinExistence type="predicted"/>
<name>A0AAD0BTE2_STEMA</name>
<feature type="compositionally biased region" description="Pro residues" evidence="1">
    <location>
        <begin position="212"/>
        <end position="230"/>
    </location>
</feature>
<sequence>MKESTPEREARRYISKQLTAQINNAQAYPDVRTVVVKALSDIKDQLRSLSNKVRRDYSLKPGEPLMFFYVKGGNALDALLERPAVPPPTLFDFGRSDWDTQVVINPWIPIPAQDALHGGVEDIVIDVMQGAGLNIALEISVFPPHQNPLAGQVVDLASVDIHVPPGQQCLVTCDTPQTFRKVYERDRAGLHLFTSDPLKGIGTATPVTSPSVLPPPQPPVPQPVQLPPTPPPPPGIILNDGIKPFVLYRMGYTWHARWVKDPKAPAGDDPVTPRPILMELIDVTTPRRDTVEAVTVWSDIIRNHLVIAEDAGSEERWRLPLPSMEYHLWEGLTMLCEIAAYPGWPGADKLEKRRRNVQRIHDWYRDQQGDLATFGRVIDGISAAPVFTDDKNCMQQVDACMREVKARMQASSSGFDHGALSANHTQHLLHGRQWGAHRVATLLQRLGTSTASCGYSDDLALIGTLAQNPYLDVTQVPISGVDCAMIIRTDPATLRNATAANCLIALAQDLGADMTIEDSLHSTVRATGISYERTLVIFDAPRSPTARVAKAILTLTTAGPVGCPFRDSPDGSGQAIASLLDMDNQRKVAASIIQGFVQRANLSRQHEMIRVLLPQGE</sequence>
<organism evidence="2 3">
    <name type="scientific">Stenotrophomonas maltophilia</name>
    <name type="common">Pseudomonas maltophilia</name>
    <name type="synonym">Xanthomonas maltophilia</name>
    <dbReference type="NCBI Taxonomy" id="40324"/>
    <lineage>
        <taxon>Bacteria</taxon>
        <taxon>Pseudomonadati</taxon>
        <taxon>Pseudomonadota</taxon>
        <taxon>Gammaproteobacteria</taxon>
        <taxon>Lysobacterales</taxon>
        <taxon>Lysobacteraceae</taxon>
        <taxon>Stenotrophomonas</taxon>
        <taxon>Stenotrophomonas maltophilia group</taxon>
    </lineage>
</organism>
<dbReference type="AlphaFoldDB" id="A0AAD0BTE2"/>
<gene>
    <name evidence="2" type="ORF">SmaCSM2_11465</name>
</gene>
<reference evidence="2 3" key="1">
    <citation type="submission" date="2017-12" db="EMBL/GenBank/DDBJ databases">
        <title>Complete Genome Sequence of Stenotrophomonas maltophilia CSM2.</title>
        <authorList>
            <person name="Castro-Jaimes S."/>
            <person name="Lopez-Leal G."/>
            <person name="Barberena Jonas C."/>
            <person name="Bustos P."/>
            <person name="Perez-Oseguera A."/>
            <person name="Cevallos M.A."/>
        </authorList>
    </citation>
    <scope>NUCLEOTIDE SEQUENCE [LARGE SCALE GENOMIC DNA]</scope>
    <source>
        <strain evidence="2 3">CSM2</strain>
    </source>
</reference>
<evidence type="ECO:0000313" key="2">
    <source>
        <dbReference type="EMBL" id="AUI07765.1"/>
    </source>
</evidence>
<dbReference type="Proteomes" id="UP000234414">
    <property type="component" value="Chromosome"/>
</dbReference>
<evidence type="ECO:0000313" key="3">
    <source>
        <dbReference type="Proteomes" id="UP000234414"/>
    </source>
</evidence>
<dbReference type="EMBL" id="CP025298">
    <property type="protein sequence ID" value="AUI07765.1"/>
    <property type="molecule type" value="Genomic_DNA"/>
</dbReference>
<evidence type="ECO:0000256" key="1">
    <source>
        <dbReference type="SAM" id="MobiDB-lite"/>
    </source>
</evidence>